<evidence type="ECO:0000313" key="2">
    <source>
        <dbReference type="EMBL" id="TNV84045.1"/>
    </source>
</evidence>
<name>A0A8J8P113_HALGN</name>
<dbReference type="Proteomes" id="UP000785679">
    <property type="component" value="Unassembled WGS sequence"/>
</dbReference>
<protein>
    <submittedName>
        <fullName evidence="2">Uncharacterized protein</fullName>
    </submittedName>
</protein>
<dbReference type="EMBL" id="RRYP01003195">
    <property type="protein sequence ID" value="TNV84045.1"/>
    <property type="molecule type" value="Genomic_DNA"/>
</dbReference>
<sequence length="256" mass="29124">MEELKKLKLKLITHWKQEDFAFIARLYKDSANKSSAALAAKAITDLDKLSRRQHARELRERSTTKESVAEKGTSNIMAWNQYKTIDTLSFHSKRASSVERLRQVVNPTLTADKTTRVQSPLIVQRKLEPGNNQSLQQPLKSSRSLRRLIEERKVFIKGTTTSPSPPKSPKQQQPLPAVKQEEAKIKLISVYGDLTKRPPSKLKSRNPPMIIPPANPIFSTEAQVQKSYFNIQSAYAPQGRKKQMLLRNKSKDLVVI</sequence>
<keyword evidence="3" id="KW-1185">Reference proteome</keyword>
<organism evidence="2 3">
    <name type="scientific">Halteria grandinella</name>
    <dbReference type="NCBI Taxonomy" id="5974"/>
    <lineage>
        <taxon>Eukaryota</taxon>
        <taxon>Sar</taxon>
        <taxon>Alveolata</taxon>
        <taxon>Ciliophora</taxon>
        <taxon>Intramacronucleata</taxon>
        <taxon>Spirotrichea</taxon>
        <taxon>Stichotrichia</taxon>
        <taxon>Sporadotrichida</taxon>
        <taxon>Halteriidae</taxon>
        <taxon>Halteria</taxon>
    </lineage>
</organism>
<feature type="region of interest" description="Disordered" evidence="1">
    <location>
        <begin position="156"/>
        <end position="178"/>
    </location>
</feature>
<reference evidence="2" key="1">
    <citation type="submission" date="2019-06" db="EMBL/GenBank/DDBJ databases">
        <authorList>
            <person name="Zheng W."/>
        </authorList>
    </citation>
    <scope>NUCLEOTIDE SEQUENCE</scope>
    <source>
        <strain evidence="2">QDHG01</strain>
    </source>
</reference>
<accession>A0A8J8P113</accession>
<dbReference type="AlphaFoldDB" id="A0A8J8P113"/>
<comment type="caution">
    <text evidence="2">The sequence shown here is derived from an EMBL/GenBank/DDBJ whole genome shotgun (WGS) entry which is preliminary data.</text>
</comment>
<evidence type="ECO:0000313" key="3">
    <source>
        <dbReference type="Proteomes" id="UP000785679"/>
    </source>
</evidence>
<proteinExistence type="predicted"/>
<feature type="region of interest" description="Disordered" evidence="1">
    <location>
        <begin position="123"/>
        <end position="143"/>
    </location>
</feature>
<gene>
    <name evidence="2" type="ORF">FGO68_gene5645</name>
</gene>
<evidence type="ECO:0000256" key="1">
    <source>
        <dbReference type="SAM" id="MobiDB-lite"/>
    </source>
</evidence>
<feature type="compositionally biased region" description="Low complexity" evidence="1">
    <location>
        <begin position="133"/>
        <end position="142"/>
    </location>
</feature>